<feature type="chain" id="PRO_5045731829" evidence="1">
    <location>
        <begin position="21"/>
        <end position="126"/>
    </location>
</feature>
<gene>
    <name evidence="2" type="ORF">ACFPN9_00420</name>
</gene>
<dbReference type="RefSeq" id="WP_377814905.1">
    <property type="nucleotide sequence ID" value="NZ_JBHSLU010000003.1"/>
</dbReference>
<keyword evidence="3" id="KW-1185">Reference proteome</keyword>
<feature type="signal peptide" evidence="1">
    <location>
        <begin position="1"/>
        <end position="20"/>
    </location>
</feature>
<dbReference type="EMBL" id="JBHSLU010000003">
    <property type="protein sequence ID" value="MFC5503714.1"/>
    <property type="molecule type" value="Genomic_DNA"/>
</dbReference>
<evidence type="ECO:0000313" key="3">
    <source>
        <dbReference type="Proteomes" id="UP001596060"/>
    </source>
</evidence>
<accession>A0ABW0NTH9</accession>
<keyword evidence="1" id="KW-0732">Signal</keyword>
<comment type="caution">
    <text evidence="2">The sequence shown here is derived from an EMBL/GenBank/DDBJ whole genome shotgun (WGS) entry which is preliminary data.</text>
</comment>
<sequence>MRMRWAIVAGVLAASAQAHAQDGAQMMTLAEVRQRRAELAGLFIRVENVTVSGFTIARGGLARDASATVRLDDTGMPQDTISYLERHCTKPAAAAAPAGGRGALEFTVASAQGTFAISDAQFIPQN</sequence>
<evidence type="ECO:0000313" key="2">
    <source>
        <dbReference type="EMBL" id="MFC5503714.1"/>
    </source>
</evidence>
<organism evidence="2 3">
    <name type="scientific">Bosea massiliensis</name>
    <dbReference type="NCBI Taxonomy" id="151419"/>
    <lineage>
        <taxon>Bacteria</taxon>
        <taxon>Pseudomonadati</taxon>
        <taxon>Pseudomonadota</taxon>
        <taxon>Alphaproteobacteria</taxon>
        <taxon>Hyphomicrobiales</taxon>
        <taxon>Boseaceae</taxon>
        <taxon>Bosea</taxon>
    </lineage>
</organism>
<protein>
    <submittedName>
        <fullName evidence="2">Uncharacterized protein</fullName>
    </submittedName>
</protein>
<evidence type="ECO:0000256" key="1">
    <source>
        <dbReference type="SAM" id="SignalP"/>
    </source>
</evidence>
<reference evidence="3" key="1">
    <citation type="journal article" date="2019" name="Int. J. Syst. Evol. Microbiol.">
        <title>The Global Catalogue of Microorganisms (GCM) 10K type strain sequencing project: providing services to taxonomists for standard genome sequencing and annotation.</title>
        <authorList>
            <consortium name="The Broad Institute Genomics Platform"/>
            <consortium name="The Broad Institute Genome Sequencing Center for Infectious Disease"/>
            <person name="Wu L."/>
            <person name="Ma J."/>
        </authorList>
    </citation>
    <scope>NUCLEOTIDE SEQUENCE [LARGE SCALE GENOMIC DNA]</scope>
    <source>
        <strain evidence="3">CCUG 43117</strain>
    </source>
</reference>
<proteinExistence type="predicted"/>
<name>A0ABW0NTH9_9HYPH</name>
<dbReference type="Proteomes" id="UP001596060">
    <property type="component" value="Unassembled WGS sequence"/>
</dbReference>